<name>A0A0V1H506_9BILA</name>
<evidence type="ECO:0000313" key="3">
    <source>
        <dbReference type="Proteomes" id="UP000055024"/>
    </source>
</evidence>
<keyword evidence="1" id="KW-0472">Membrane</keyword>
<keyword evidence="3" id="KW-1185">Reference proteome</keyword>
<accession>A0A0V1H506</accession>
<reference evidence="2 3" key="1">
    <citation type="submission" date="2015-01" db="EMBL/GenBank/DDBJ databases">
        <title>Evolution of Trichinella species and genotypes.</title>
        <authorList>
            <person name="Korhonen P.K."/>
            <person name="Edoardo P."/>
            <person name="Giuseppe L.R."/>
            <person name="Gasser R.B."/>
        </authorList>
    </citation>
    <scope>NUCLEOTIDE SEQUENCE [LARGE SCALE GENOMIC DNA]</scope>
    <source>
        <strain evidence="2">ISS1029</strain>
    </source>
</reference>
<evidence type="ECO:0000313" key="2">
    <source>
        <dbReference type="EMBL" id="KRZ05726.1"/>
    </source>
</evidence>
<gene>
    <name evidence="2" type="ORF">T11_17535</name>
</gene>
<organism evidence="2 3">
    <name type="scientific">Trichinella zimbabwensis</name>
    <dbReference type="NCBI Taxonomy" id="268475"/>
    <lineage>
        <taxon>Eukaryota</taxon>
        <taxon>Metazoa</taxon>
        <taxon>Ecdysozoa</taxon>
        <taxon>Nematoda</taxon>
        <taxon>Enoplea</taxon>
        <taxon>Dorylaimia</taxon>
        <taxon>Trichinellida</taxon>
        <taxon>Trichinellidae</taxon>
        <taxon>Trichinella</taxon>
    </lineage>
</organism>
<sequence length="173" mass="20100">MLMLAVQLVFKVQRQFDNSALYLVRFFCNAACNLAQNRRCLKLFNGHYFIVFIIHENIYHENQIIRILFAVTLSSGVNGENWTCDIILEKISILLKEQKLKRFQIKLANGAKHFGEISVLTIFLATYIIMIFSRSLTNVTFCMYDVVSCYVKIKLLKSHLFYMSAGLLTHVLF</sequence>
<comment type="caution">
    <text evidence="2">The sequence shown here is derived from an EMBL/GenBank/DDBJ whole genome shotgun (WGS) entry which is preliminary data.</text>
</comment>
<keyword evidence="1" id="KW-1133">Transmembrane helix</keyword>
<dbReference type="EMBL" id="JYDP01000132">
    <property type="protein sequence ID" value="KRZ05726.1"/>
    <property type="molecule type" value="Genomic_DNA"/>
</dbReference>
<proteinExistence type="predicted"/>
<protein>
    <submittedName>
        <fullName evidence="2">Uncharacterized protein</fullName>
    </submittedName>
</protein>
<dbReference type="Proteomes" id="UP000055024">
    <property type="component" value="Unassembled WGS sequence"/>
</dbReference>
<evidence type="ECO:0000256" key="1">
    <source>
        <dbReference type="SAM" id="Phobius"/>
    </source>
</evidence>
<dbReference type="AlphaFoldDB" id="A0A0V1H506"/>
<feature type="transmembrane region" description="Helical" evidence="1">
    <location>
        <begin position="114"/>
        <end position="133"/>
    </location>
</feature>
<keyword evidence="1" id="KW-0812">Transmembrane</keyword>